<keyword evidence="1" id="KW-0915">Sodium</keyword>
<keyword evidence="1" id="KW-0813">Transport</keyword>
<dbReference type="EMBL" id="WIWF01000198">
    <property type="protein sequence ID" value="MQT77848.1"/>
    <property type="molecule type" value="Genomic_DNA"/>
</dbReference>
<dbReference type="Gene3D" id="1.20.1530.10">
    <property type="entry name" value="Na+/H+ antiporter like domain"/>
    <property type="match status" value="1"/>
</dbReference>
<comment type="caution">
    <text evidence="2">The sequence shown here is derived from an EMBL/GenBank/DDBJ whole genome shotgun (WGS) entry which is preliminary data.</text>
</comment>
<reference evidence="2 3" key="1">
    <citation type="submission" date="2019-10" db="EMBL/GenBank/DDBJ databases">
        <title>Evaluation of single-gene subtyping targets for Pseudomonas.</title>
        <authorList>
            <person name="Reichler S.J."/>
            <person name="Orsi R.H."/>
            <person name="Wiedmann M."/>
            <person name="Martin N.H."/>
            <person name="Murphy S.I."/>
        </authorList>
    </citation>
    <scope>NUCLEOTIDE SEQUENCE [LARGE SCALE GENOMIC DNA]</scope>
    <source>
        <strain evidence="2 3">FSL R10-2932</strain>
    </source>
</reference>
<proteinExistence type="predicted"/>
<dbReference type="InterPro" id="IPR023171">
    <property type="entry name" value="Na/H_antiporter_dom_sf"/>
</dbReference>
<keyword evidence="1" id="KW-0739">Sodium transport</keyword>
<dbReference type="AlphaFoldDB" id="A0A7X1X0F4"/>
<dbReference type="Pfam" id="PF06965">
    <property type="entry name" value="Na_H_antiport_1"/>
    <property type="match status" value="1"/>
</dbReference>
<sequence>MPLFALANAGVSLDGVNLANEGSLTVMLGVSLALLLGARAPAIQPSRFASLGRPGTWQTFGYFHARRQTHDKHPH</sequence>
<dbReference type="InterPro" id="IPR004670">
    <property type="entry name" value="NhaA"/>
</dbReference>
<evidence type="ECO:0000256" key="1">
    <source>
        <dbReference type="ARBA" id="ARBA00023201"/>
    </source>
</evidence>
<accession>A0A7X1X0F4</accession>
<keyword evidence="1" id="KW-0406">Ion transport</keyword>
<evidence type="ECO:0000313" key="3">
    <source>
        <dbReference type="Proteomes" id="UP000447574"/>
    </source>
</evidence>
<dbReference type="GO" id="GO:0006814">
    <property type="term" value="P:sodium ion transport"/>
    <property type="evidence" value="ECO:0007669"/>
    <property type="project" value="UniProtKB-KW"/>
</dbReference>
<dbReference type="GO" id="GO:0006885">
    <property type="term" value="P:regulation of pH"/>
    <property type="evidence" value="ECO:0007669"/>
    <property type="project" value="InterPro"/>
</dbReference>
<evidence type="ECO:0000313" key="2">
    <source>
        <dbReference type="EMBL" id="MQT77848.1"/>
    </source>
</evidence>
<dbReference type="Proteomes" id="UP000447574">
    <property type="component" value="Unassembled WGS sequence"/>
</dbReference>
<protein>
    <submittedName>
        <fullName evidence="2">Uncharacterized protein</fullName>
    </submittedName>
</protein>
<dbReference type="GO" id="GO:0016020">
    <property type="term" value="C:membrane"/>
    <property type="evidence" value="ECO:0007669"/>
    <property type="project" value="InterPro"/>
</dbReference>
<name>A0A7X1X0F4_9PSED</name>
<organism evidence="2 3">
    <name type="scientific">Pseudomonas helleri</name>
    <dbReference type="NCBI Taxonomy" id="1608996"/>
    <lineage>
        <taxon>Bacteria</taxon>
        <taxon>Pseudomonadati</taxon>
        <taxon>Pseudomonadota</taxon>
        <taxon>Gammaproteobacteria</taxon>
        <taxon>Pseudomonadales</taxon>
        <taxon>Pseudomonadaceae</taxon>
        <taxon>Pseudomonas</taxon>
    </lineage>
</organism>
<gene>
    <name evidence="2" type="ORF">GHO37_26750</name>
</gene>